<dbReference type="Gramene" id="TuG1812G0300003931.01.T01">
    <property type="protein sequence ID" value="TuG1812G0300003931.01.T01.cds407086"/>
    <property type="gene ID" value="TuG1812G0300003931.01"/>
</dbReference>
<proteinExistence type="predicted"/>
<reference evidence="2" key="1">
    <citation type="journal article" date="2013" name="Nature">
        <title>Draft genome of the wheat A-genome progenitor Triticum urartu.</title>
        <authorList>
            <person name="Ling H.Q."/>
            <person name="Zhao S."/>
            <person name="Liu D."/>
            <person name="Wang J."/>
            <person name="Sun H."/>
            <person name="Zhang C."/>
            <person name="Fan H."/>
            <person name="Li D."/>
            <person name="Dong L."/>
            <person name="Tao Y."/>
            <person name="Gao C."/>
            <person name="Wu H."/>
            <person name="Li Y."/>
            <person name="Cui Y."/>
            <person name="Guo X."/>
            <person name="Zheng S."/>
            <person name="Wang B."/>
            <person name="Yu K."/>
            <person name="Liang Q."/>
            <person name="Yang W."/>
            <person name="Lou X."/>
            <person name="Chen J."/>
            <person name="Feng M."/>
            <person name="Jian J."/>
            <person name="Zhang X."/>
            <person name="Luo G."/>
            <person name="Jiang Y."/>
            <person name="Liu J."/>
            <person name="Wang Z."/>
            <person name="Sha Y."/>
            <person name="Zhang B."/>
            <person name="Wu H."/>
            <person name="Tang D."/>
            <person name="Shen Q."/>
            <person name="Xue P."/>
            <person name="Zou S."/>
            <person name="Wang X."/>
            <person name="Liu X."/>
            <person name="Wang F."/>
            <person name="Yang Y."/>
            <person name="An X."/>
            <person name="Dong Z."/>
            <person name="Zhang K."/>
            <person name="Zhang X."/>
            <person name="Luo M.C."/>
            <person name="Dvorak J."/>
            <person name="Tong Y."/>
            <person name="Wang J."/>
            <person name="Yang H."/>
            <person name="Li Z."/>
            <person name="Wang D."/>
            <person name="Zhang A."/>
            <person name="Wang J."/>
        </authorList>
    </citation>
    <scope>NUCLEOTIDE SEQUENCE</scope>
    <source>
        <strain evidence="2">cv. G1812</strain>
    </source>
</reference>
<protein>
    <submittedName>
        <fullName evidence="1">Uncharacterized protein</fullName>
    </submittedName>
</protein>
<evidence type="ECO:0000313" key="1">
    <source>
        <dbReference type="EnsemblPlants" id="TuG1812G0300003931.01.T01.cds407086"/>
    </source>
</evidence>
<organism evidence="1 2">
    <name type="scientific">Triticum urartu</name>
    <name type="common">Red wild einkorn</name>
    <name type="synonym">Crithodium urartu</name>
    <dbReference type="NCBI Taxonomy" id="4572"/>
    <lineage>
        <taxon>Eukaryota</taxon>
        <taxon>Viridiplantae</taxon>
        <taxon>Streptophyta</taxon>
        <taxon>Embryophyta</taxon>
        <taxon>Tracheophyta</taxon>
        <taxon>Spermatophyta</taxon>
        <taxon>Magnoliopsida</taxon>
        <taxon>Liliopsida</taxon>
        <taxon>Poales</taxon>
        <taxon>Poaceae</taxon>
        <taxon>BOP clade</taxon>
        <taxon>Pooideae</taxon>
        <taxon>Triticodae</taxon>
        <taxon>Triticeae</taxon>
        <taxon>Triticinae</taxon>
        <taxon>Triticum</taxon>
    </lineage>
</organism>
<keyword evidence="2" id="KW-1185">Reference proteome</keyword>
<accession>A0A8R7TZT6</accession>
<evidence type="ECO:0000313" key="2">
    <source>
        <dbReference type="Proteomes" id="UP000015106"/>
    </source>
</evidence>
<dbReference type="Proteomes" id="UP000015106">
    <property type="component" value="Chromosome 1"/>
</dbReference>
<sequence>MSVITSGTPNNLRYIKMHKLII</sequence>
<reference evidence="1" key="2">
    <citation type="submission" date="2018-03" db="EMBL/GenBank/DDBJ databases">
        <title>The Triticum urartu genome reveals the dynamic nature of wheat genome evolution.</title>
        <authorList>
            <person name="Ling H."/>
            <person name="Ma B."/>
            <person name="Shi X."/>
            <person name="Liu H."/>
            <person name="Dong L."/>
            <person name="Sun H."/>
            <person name="Cao Y."/>
            <person name="Gao Q."/>
            <person name="Zheng S."/>
            <person name="Li Y."/>
            <person name="Yu Y."/>
            <person name="Du H."/>
            <person name="Qi M."/>
            <person name="Li Y."/>
            <person name="Yu H."/>
            <person name="Cui Y."/>
            <person name="Wang N."/>
            <person name="Chen C."/>
            <person name="Wu H."/>
            <person name="Zhao Y."/>
            <person name="Zhang J."/>
            <person name="Li Y."/>
            <person name="Zhou W."/>
            <person name="Zhang B."/>
            <person name="Hu W."/>
            <person name="Eijk M."/>
            <person name="Tang J."/>
            <person name="Witsenboer H."/>
            <person name="Zhao S."/>
            <person name="Li Z."/>
            <person name="Zhang A."/>
            <person name="Wang D."/>
            <person name="Liang C."/>
        </authorList>
    </citation>
    <scope>NUCLEOTIDE SEQUENCE [LARGE SCALE GENOMIC DNA]</scope>
    <source>
        <strain evidence="1">cv. G1812</strain>
    </source>
</reference>
<name>A0A8R7TZT6_TRIUA</name>
<dbReference type="AlphaFoldDB" id="A0A8R7TZT6"/>
<reference evidence="1" key="3">
    <citation type="submission" date="2022-06" db="UniProtKB">
        <authorList>
            <consortium name="EnsemblPlants"/>
        </authorList>
    </citation>
    <scope>IDENTIFICATION</scope>
</reference>
<dbReference type="EnsemblPlants" id="TuG1812G0300003931.01.T01">
    <property type="protein sequence ID" value="TuG1812G0300003931.01.T01.cds407086"/>
    <property type="gene ID" value="TuG1812G0300003931.01"/>
</dbReference>